<reference evidence="12 13" key="1">
    <citation type="journal article" date="2012" name="Proc. Natl. Acad. Sci. U.S.A.">
        <title>Comparative genomics of Ceriporiopsis subvermispora and Phanerochaete chrysosporium provide insight into selective ligninolysis.</title>
        <authorList>
            <person name="Fernandez-Fueyo E."/>
            <person name="Ruiz-Duenas F.J."/>
            <person name="Ferreira P."/>
            <person name="Floudas D."/>
            <person name="Hibbett D.S."/>
            <person name="Canessa P."/>
            <person name="Larrondo L.F."/>
            <person name="James T.Y."/>
            <person name="Seelenfreund D."/>
            <person name="Lobos S."/>
            <person name="Polanco R."/>
            <person name="Tello M."/>
            <person name="Honda Y."/>
            <person name="Watanabe T."/>
            <person name="Watanabe T."/>
            <person name="Ryu J.S."/>
            <person name="Kubicek C.P."/>
            <person name="Schmoll M."/>
            <person name="Gaskell J."/>
            <person name="Hammel K.E."/>
            <person name="St John F.J."/>
            <person name="Vanden Wymelenberg A."/>
            <person name="Sabat G."/>
            <person name="Splinter BonDurant S."/>
            <person name="Syed K."/>
            <person name="Yadav J.S."/>
            <person name="Doddapaneni H."/>
            <person name="Subramanian V."/>
            <person name="Lavin J.L."/>
            <person name="Oguiza J.A."/>
            <person name="Perez G."/>
            <person name="Pisabarro A.G."/>
            <person name="Ramirez L."/>
            <person name="Santoyo F."/>
            <person name="Master E."/>
            <person name="Coutinho P.M."/>
            <person name="Henrissat B."/>
            <person name="Lombard V."/>
            <person name="Magnuson J.K."/>
            <person name="Kuees U."/>
            <person name="Hori C."/>
            <person name="Igarashi K."/>
            <person name="Samejima M."/>
            <person name="Held B.W."/>
            <person name="Barry K.W."/>
            <person name="LaButti K.M."/>
            <person name="Lapidus A."/>
            <person name="Lindquist E.A."/>
            <person name="Lucas S.M."/>
            <person name="Riley R."/>
            <person name="Salamov A.A."/>
            <person name="Hoffmeister D."/>
            <person name="Schwenk D."/>
            <person name="Hadar Y."/>
            <person name="Yarden O."/>
            <person name="de Vries R.P."/>
            <person name="Wiebenga A."/>
            <person name="Stenlid J."/>
            <person name="Eastwood D."/>
            <person name="Grigoriev I.V."/>
            <person name="Berka R.M."/>
            <person name="Blanchette R.A."/>
            <person name="Kersten P."/>
            <person name="Martinez A.T."/>
            <person name="Vicuna R."/>
            <person name="Cullen D."/>
        </authorList>
    </citation>
    <scope>NUCLEOTIDE SEQUENCE [LARGE SCALE GENOMIC DNA]</scope>
    <source>
        <strain evidence="12 13">B</strain>
    </source>
</reference>
<dbReference type="InterPro" id="IPR055122">
    <property type="entry name" value="Med14_N"/>
</dbReference>
<dbReference type="PANTHER" id="PTHR12809">
    <property type="entry name" value="MEDIATOR COMPLEX SUBUNIT"/>
    <property type="match status" value="1"/>
</dbReference>
<comment type="similarity">
    <text evidence="2 9">Belongs to the Mediator complex subunit 14 family.</text>
</comment>
<evidence type="ECO:0000256" key="8">
    <source>
        <dbReference type="ARBA" id="ARBA00032007"/>
    </source>
</evidence>
<dbReference type="GO" id="GO:0016592">
    <property type="term" value="C:mediator complex"/>
    <property type="evidence" value="ECO:0007669"/>
    <property type="project" value="UniProtKB-UniRule"/>
</dbReference>
<protein>
    <recommendedName>
        <fullName evidence="3 9">Mediator of RNA polymerase II transcription subunit 14</fullName>
    </recommendedName>
    <alternativeName>
        <fullName evidence="8 9">Mediator complex subunit 14</fullName>
    </alternativeName>
</protein>
<keyword evidence="7 9" id="KW-0539">Nucleus</keyword>
<keyword evidence="5 9" id="KW-0010">Activator</keyword>
<dbReference type="Pfam" id="PF08638">
    <property type="entry name" value="Med14"/>
    <property type="match status" value="1"/>
</dbReference>
<comment type="subunit">
    <text evidence="9">Component of the Mediator complex.</text>
</comment>
<dbReference type="OrthoDB" id="205099at2759"/>
<dbReference type="GO" id="GO:0070847">
    <property type="term" value="C:core mediator complex"/>
    <property type="evidence" value="ECO:0007669"/>
    <property type="project" value="TreeGrafter"/>
</dbReference>
<evidence type="ECO:0000256" key="7">
    <source>
        <dbReference type="ARBA" id="ARBA00023242"/>
    </source>
</evidence>
<dbReference type="GO" id="GO:0006357">
    <property type="term" value="P:regulation of transcription by RNA polymerase II"/>
    <property type="evidence" value="ECO:0007669"/>
    <property type="project" value="InterPro"/>
</dbReference>
<keyword evidence="4 9" id="KW-0805">Transcription regulation</keyword>
<evidence type="ECO:0000256" key="3">
    <source>
        <dbReference type="ARBA" id="ARBA00019619"/>
    </source>
</evidence>
<dbReference type="Proteomes" id="UP000016930">
    <property type="component" value="Unassembled WGS sequence"/>
</dbReference>
<comment type="subcellular location">
    <subcellularLocation>
        <location evidence="1 9">Nucleus</location>
    </subcellularLocation>
</comment>
<evidence type="ECO:0000313" key="13">
    <source>
        <dbReference type="Proteomes" id="UP000016930"/>
    </source>
</evidence>
<proteinExistence type="inferred from homology"/>
<dbReference type="EMBL" id="KB445796">
    <property type="protein sequence ID" value="EMD37772.1"/>
    <property type="molecule type" value="Genomic_DNA"/>
</dbReference>
<name>M2RH12_CERS8</name>
<accession>M2RH12</accession>
<feature type="domain" description="Mediator complex subunit MED14 N-terminal" evidence="11">
    <location>
        <begin position="43"/>
        <end position="232"/>
    </location>
</feature>
<evidence type="ECO:0000313" key="12">
    <source>
        <dbReference type="EMBL" id="EMD37772.1"/>
    </source>
</evidence>
<dbReference type="STRING" id="914234.M2RH12"/>
<organism evidence="12 13">
    <name type="scientific">Ceriporiopsis subvermispora (strain B)</name>
    <name type="common">White-rot fungus</name>
    <name type="synonym">Gelatoporia subvermispora</name>
    <dbReference type="NCBI Taxonomy" id="914234"/>
    <lineage>
        <taxon>Eukaryota</taxon>
        <taxon>Fungi</taxon>
        <taxon>Dikarya</taxon>
        <taxon>Basidiomycota</taxon>
        <taxon>Agaricomycotina</taxon>
        <taxon>Agaricomycetes</taxon>
        <taxon>Polyporales</taxon>
        <taxon>Gelatoporiaceae</taxon>
        <taxon>Gelatoporia</taxon>
    </lineage>
</organism>
<dbReference type="HOGENOM" id="CLU_004632_1_0_1"/>
<evidence type="ECO:0000256" key="10">
    <source>
        <dbReference type="SAM" id="MobiDB-lite"/>
    </source>
</evidence>
<keyword evidence="6 9" id="KW-0804">Transcription</keyword>
<dbReference type="InterPro" id="IPR013947">
    <property type="entry name" value="Mediator_Med14"/>
</dbReference>
<feature type="compositionally biased region" description="Polar residues" evidence="10">
    <location>
        <begin position="1"/>
        <end position="21"/>
    </location>
</feature>
<dbReference type="PANTHER" id="PTHR12809:SF2">
    <property type="entry name" value="MEDIATOR OF RNA POLYMERASE II TRANSCRIPTION SUBUNIT 14"/>
    <property type="match status" value="1"/>
</dbReference>
<evidence type="ECO:0000256" key="4">
    <source>
        <dbReference type="ARBA" id="ARBA00023015"/>
    </source>
</evidence>
<gene>
    <name evidence="12" type="ORF">CERSUDRAFT_73593</name>
</gene>
<dbReference type="GO" id="GO:0003712">
    <property type="term" value="F:transcription coregulator activity"/>
    <property type="evidence" value="ECO:0007669"/>
    <property type="project" value="UniProtKB-UniRule"/>
</dbReference>
<dbReference type="AlphaFoldDB" id="M2RH12"/>
<evidence type="ECO:0000256" key="2">
    <source>
        <dbReference type="ARBA" id="ARBA00007813"/>
    </source>
</evidence>
<sequence length="737" mass="82862">MSGVVSNGASSFDPSHGQPFTNGFHEPSIEELLHELPVVQDGQVPLGELVSRVAQALYAELSELAETMPNMSDAARKRVLADWVVHSKKQVVKLYAVVKWARDAEVVQKAMNVTAFLMDQNRQFEDAVHGLKYAKDSLDPARLRNHDLLTALDVLTTGSYRRLPSCIKKAIIPQTPLTDEEVAKTLADIEDAMRYRLRMTEIIPVEMSRYCIDKGRVHFTAPRLFETSLCLKGAQSNDGWFVVDVEFLFNVGGDQSGLQDFPRRPSGMLKRHILDEGDARLAFYLPLPADQQPPPGVELPPRPQLPDGFADAPLVRLYNFLQMMSLSYQLEIMWFQGERLRSLGWADYLTIGMTNNRQTLTVSYWIRRSPSETAGRPQPPNRAKLPLLGGTLTISIVPVQPKPGSKSSRSPKDRILAELQQRAKLDIARPSDEVESFKLDVKWQPEIGALGVGIPPEDACLSEAELQINSEDLDLEALLRKVITKHTEAILKVFKFQLQHGPSRNVFSDPGEVELISEDGSYTLRTHLCADEIVVVTIDARTGRLNLRDTGDLAAAGRGSRFALLTQTLNENPTMLVQLLVTLKFSTITEAVEQKAKYLGLQSYRIRNFPREELQKLGPARGTLYIQLSRFPNHYLVLVITDEDFRYALISVKVLSETVHANMIMEDIGWLDVRRIHGDELAIHLQNVTLDGDDTVVGQRRKRGPDDVGGRTDSVQRFSSRFNLDTKTLRELYAYCW</sequence>
<evidence type="ECO:0000259" key="11">
    <source>
        <dbReference type="Pfam" id="PF08638"/>
    </source>
</evidence>
<evidence type="ECO:0000256" key="6">
    <source>
        <dbReference type="ARBA" id="ARBA00023163"/>
    </source>
</evidence>
<keyword evidence="13" id="KW-1185">Reference proteome</keyword>
<evidence type="ECO:0000256" key="9">
    <source>
        <dbReference type="RuleBase" id="RU365082"/>
    </source>
</evidence>
<comment type="function">
    <text evidence="9">Component of the Mediator complex, a coactivator involved in the regulated transcription of nearly all RNA polymerase II-dependent genes. Mediator functions as a bridge to convey information from gene-specific regulatory proteins to the basal RNA polymerase II transcription machinery. Mediator is recruited to promoters by direct interactions with regulatory proteins and serves as a scaffold for the assembly of a functional preinitiation complex with RNA polymerase II and the general transcription factors.</text>
</comment>
<feature type="region of interest" description="Disordered" evidence="10">
    <location>
        <begin position="1"/>
        <end position="24"/>
    </location>
</feature>
<evidence type="ECO:0000256" key="1">
    <source>
        <dbReference type="ARBA" id="ARBA00004123"/>
    </source>
</evidence>
<evidence type="ECO:0000256" key="5">
    <source>
        <dbReference type="ARBA" id="ARBA00023159"/>
    </source>
</evidence>